<gene>
    <name evidence="8" type="ORF">BCR34DRAFT_364706</name>
</gene>
<dbReference type="SUPFAM" id="SSF103473">
    <property type="entry name" value="MFS general substrate transporter"/>
    <property type="match status" value="1"/>
</dbReference>
<dbReference type="Gene3D" id="1.20.1720.10">
    <property type="entry name" value="Multidrug resistance protein D"/>
    <property type="match status" value="1"/>
</dbReference>
<dbReference type="OrthoDB" id="268400at2759"/>
<dbReference type="Pfam" id="PF00083">
    <property type="entry name" value="Sugar_tr"/>
    <property type="match status" value="1"/>
</dbReference>
<evidence type="ECO:0000313" key="8">
    <source>
        <dbReference type="EMBL" id="ORY09849.1"/>
    </source>
</evidence>
<dbReference type="GO" id="GO:0022857">
    <property type="term" value="F:transmembrane transporter activity"/>
    <property type="evidence" value="ECO:0007669"/>
    <property type="project" value="InterPro"/>
</dbReference>
<evidence type="ECO:0000256" key="4">
    <source>
        <dbReference type="ARBA" id="ARBA00023136"/>
    </source>
</evidence>
<dbReference type="InterPro" id="IPR020846">
    <property type="entry name" value="MFS_dom"/>
</dbReference>
<evidence type="ECO:0000256" key="6">
    <source>
        <dbReference type="SAM" id="SignalP"/>
    </source>
</evidence>
<evidence type="ECO:0000256" key="1">
    <source>
        <dbReference type="ARBA" id="ARBA00004141"/>
    </source>
</evidence>
<dbReference type="EMBL" id="MCFA01000081">
    <property type="protein sequence ID" value="ORY09849.1"/>
    <property type="molecule type" value="Genomic_DNA"/>
</dbReference>
<dbReference type="STRING" id="1231657.A0A1Y1ZI36"/>
<dbReference type="Proteomes" id="UP000193144">
    <property type="component" value="Unassembled WGS sequence"/>
</dbReference>
<keyword evidence="4 5" id="KW-0472">Membrane</keyword>
<protein>
    <recommendedName>
        <fullName evidence="7">Major facilitator superfamily (MFS) profile domain-containing protein</fullName>
    </recommendedName>
</protein>
<evidence type="ECO:0000256" key="2">
    <source>
        <dbReference type="ARBA" id="ARBA00022692"/>
    </source>
</evidence>
<dbReference type="AlphaFoldDB" id="A0A1Y1ZI36"/>
<evidence type="ECO:0000313" key="9">
    <source>
        <dbReference type="Proteomes" id="UP000193144"/>
    </source>
</evidence>
<sequence>MPLAFAVGRHPALLFSLILLFISGVLCATNRGFTWHLAARSVAGFSAAQSMALVLLIIQDIFFLHQRGRTFQLFSSCGVLLNSSLTIASSYMASAAGWRSWYWLLASDLYTTHTHKDTYMSYTQYIREPSIHPPYLLSISSDTWPPPAYSYSQQLQECALSLPSS</sequence>
<keyword evidence="9" id="KW-1185">Reference proteome</keyword>
<reference evidence="8 9" key="1">
    <citation type="submission" date="2016-07" db="EMBL/GenBank/DDBJ databases">
        <title>Pervasive Adenine N6-methylation of Active Genes in Fungi.</title>
        <authorList>
            <consortium name="DOE Joint Genome Institute"/>
            <person name="Mondo S.J."/>
            <person name="Dannebaum R.O."/>
            <person name="Kuo R.C."/>
            <person name="Labutti K."/>
            <person name="Haridas S."/>
            <person name="Kuo A."/>
            <person name="Salamov A."/>
            <person name="Ahrendt S.R."/>
            <person name="Lipzen A."/>
            <person name="Sullivan W."/>
            <person name="Andreopoulos W.B."/>
            <person name="Clum A."/>
            <person name="Lindquist E."/>
            <person name="Daum C."/>
            <person name="Ramamoorthy G.K."/>
            <person name="Gryganskyi A."/>
            <person name="Culley D."/>
            <person name="Magnuson J.K."/>
            <person name="James T.Y."/>
            <person name="O'Malley M.A."/>
            <person name="Stajich J.E."/>
            <person name="Spatafora J.W."/>
            <person name="Visel A."/>
            <person name="Grigoriev I.V."/>
        </authorList>
    </citation>
    <scope>NUCLEOTIDE SEQUENCE [LARGE SCALE GENOMIC DNA]</scope>
    <source>
        <strain evidence="8 9">CBS 115471</strain>
    </source>
</reference>
<comment type="subcellular location">
    <subcellularLocation>
        <location evidence="1">Membrane</location>
        <topology evidence="1">Multi-pass membrane protein</topology>
    </subcellularLocation>
</comment>
<dbReference type="PROSITE" id="PS50850">
    <property type="entry name" value="MFS"/>
    <property type="match status" value="1"/>
</dbReference>
<feature type="transmembrane region" description="Helical" evidence="5">
    <location>
        <begin position="37"/>
        <end position="58"/>
    </location>
</feature>
<keyword evidence="6" id="KW-0732">Signal</keyword>
<keyword evidence="2 5" id="KW-0812">Transmembrane</keyword>
<comment type="caution">
    <text evidence="8">The sequence shown here is derived from an EMBL/GenBank/DDBJ whole genome shotgun (WGS) entry which is preliminary data.</text>
</comment>
<dbReference type="InterPro" id="IPR036259">
    <property type="entry name" value="MFS_trans_sf"/>
</dbReference>
<organism evidence="8 9">
    <name type="scientific">Clohesyomyces aquaticus</name>
    <dbReference type="NCBI Taxonomy" id="1231657"/>
    <lineage>
        <taxon>Eukaryota</taxon>
        <taxon>Fungi</taxon>
        <taxon>Dikarya</taxon>
        <taxon>Ascomycota</taxon>
        <taxon>Pezizomycotina</taxon>
        <taxon>Dothideomycetes</taxon>
        <taxon>Pleosporomycetidae</taxon>
        <taxon>Pleosporales</taxon>
        <taxon>Lindgomycetaceae</taxon>
        <taxon>Clohesyomyces</taxon>
    </lineage>
</organism>
<evidence type="ECO:0000256" key="5">
    <source>
        <dbReference type="SAM" id="Phobius"/>
    </source>
</evidence>
<dbReference type="GO" id="GO:0005886">
    <property type="term" value="C:plasma membrane"/>
    <property type="evidence" value="ECO:0007669"/>
    <property type="project" value="TreeGrafter"/>
</dbReference>
<feature type="domain" description="Major facilitator superfamily (MFS) profile" evidence="7">
    <location>
        <begin position="1"/>
        <end position="165"/>
    </location>
</feature>
<dbReference type="PANTHER" id="PTHR23502">
    <property type="entry name" value="MAJOR FACILITATOR SUPERFAMILY"/>
    <property type="match status" value="1"/>
</dbReference>
<evidence type="ECO:0000259" key="7">
    <source>
        <dbReference type="PROSITE" id="PS50850"/>
    </source>
</evidence>
<proteinExistence type="predicted"/>
<dbReference type="InterPro" id="IPR005828">
    <property type="entry name" value="MFS_sugar_transport-like"/>
</dbReference>
<feature type="signal peptide" evidence="6">
    <location>
        <begin position="1"/>
        <end position="27"/>
    </location>
</feature>
<evidence type="ECO:0000256" key="3">
    <source>
        <dbReference type="ARBA" id="ARBA00022989"/>
    </source>
</evidence>
<dbReference type="PANTHER" id="PTHR23502:SF164">
    <property type="entry name" value="MAJOR FACILITATOR SUPERFAMILY (MFS) PROFILE DOMAIN-CONTAINING PROTEIN"/>
    <property type="match status" value="1"/>
</dbReference>
<feature type="chain" id="PRO_5012463338" description="Major facilitator superfamily (MFS) profile domain-containing protein" evidence="6">
    <location>
        <begin position="28"/>
        <end position="165"/>
    </location>
</feature>
<accession>A0A1Y1ZI36</accession>
<keyword evidence="3 5" id="KW-1133">Transmembrane helix</keyword>
<name>A0A1Y1ZI36_9PLEO</name>